<protein>
    <submittedName>
        <fullName evidence="2">Uncharacterized protein</fullName>
    </submittedName>
</protein>
<feature type="compositionally biased region" description="Low complexity" evidence="1">
    <location>
        <begin position="14"/>
        <end position="37"/>
    </location>
</feature>
<evidence type="ECO:0000256" key="1">
    <source>
        <dbReference type="SAM" id="MobiDB-lite"/>
    </source>
</evidence>
<organism evidence="2">
    <name type="scientific">Arundo donax</name>
    <name type="common">Giant reed</name>
    <name type="synonym">Donax arundinaceus</name>
    <dbReference type="NCBI Taxonomy" id="35708"/>
    <lineage>
        <taxon>Eukaryota</taxon>
        <taxon>Viridiplantae</taxon>
        <taxon>Streptophyta</taxon>
        <taxon>Embryophyta</taxon>
        <taxon>Tracheophyta</taxon>
        <taxon>Spermatophyta</taxon>
        <taxon>Magnoliopsida</taxon>
        <taxon>Liliopsida</taxon>
        <taxon>Poales</taxon>
        <taxon>Poaceae</taxon>
        <taxon>PACMAD clade</taxon>
        <taxon>Arundinoideae</taxon>
        <taxon>Arundineae</taxon>
        <taxon>Arundo</taxon>
    </lineage>
</organism>
<feature type="region of interest" description="Disordered" evidence="1">
    <location>
        <begin position="1"/>
        <end position="37"/>
    </location>
</feature>
<proteinExistence type="predicted"/>
<evidence type="ECO:0000313" key="2">
    <source>
        <dbReference type="EMBL" id="JAD24633.1"/>
    </source>
</evidence>
<dbReference type="AlphaFoldDB" id="A0A0A8YFV6"/>
<reference evidence="2" key="1">
    <citation type="submission" date="2014-09" db="EMBL/GenBank/DDBJ databases">
        <authorList>
            <person name="Magalhaes I.L.F."/>
            <person name="Oliveira U."/>
            <person name="Santos F.R."/>
            <person name="Vidigal T.H.D.A."/>
            <person name="Brescovit A.D."/>
            <person name="Santos A.J."/>
        </authorList>
    </citation>
    <scope>NUCLEOTIDE SEQUENCE</scope>
    <source>
        <tissue evidence="2">Shoot tissue taken approximately 20 cm above the soil surface</tissue>
    </source>
</reference>
<accession>A0A0A8YFV6</accession>
<sequence>MGTPWFTILKNPNRSHASTTARAASGAERSTAGTPAK</sequence>
<reference evidence="2" key="2">
    <citation type="journal article" date="2015" name="Data Brief">
        <title>Shoot transcriptome of the giant reed, Arundo donax.</title>
        <authorList>
            <person name="Barrero R.A."/>
            <person name="Guerrero F.D."/>
            <person name="Moolhuijzen P."/>
            <person name="Goolsby J.A."/>
            <person name="Tidwell J."/>
            <person name="Bellgard S.E."/>
            <person name="Bellgard M.I."/>
        </authorList>
    </citation>
    <scope>NUCLEOTIDE SEQUENCE</scope>
    <source>
        <tissue evidence="2">Shoot tissue taken approximately 20 cm above the soil surface</tissue>
    </source>
</reference>
<dbReference type="EMBL" id="GBRH01273262">
    <property type="protein sequence ID" value="JAD24633.1"/>
    <property type="molecule type" value="Transcribed_RNA"/>
</dbReference>
<name>A0A0A8YFV6_ARUDO</name>